<gene>
    <name evidence="2" type="ORF">FD754_022210</name>
</gene>
<reference evidence="2 3" key="1">
    <citation type="submission" date="2019-06" db="EMBL/GenBank/DDBJ databases">
        <title>Discovery of a novel chromosome fission-fusion reversal in muntjac.</title>
        <authorList>
            <person name="Mudd A.B."/>
            <person name="Bredeson J.V."/>
            <person name="Baum R."/>
            <person name="Hockemeyer D."/>
            <person name="Rokhsar D.S."/>
        </authorList>
    </citation>
    <scope>NUCLEOTIDE SEQUENCE [LARGE SCALE GENOMIC DNA]</scope>
    <source>
        <strain evidence="2">UTSW_UCB_Mm</strain>
        <tissue evidence="2">Fibroblast cell line</tissue>
    </source>
</reference>
<sequence>MAGSSSLEAVRRKIRSLQEQADAAEERAGSLQRELDYERKLRETPVSPGWVRH</sequence>
<name>A0A5N3V7Y5_MUNMU</name>
<dbReference type="Proteomes" id="UP000326458">
    <property type="component" value="Unassembled WGS sequence"/>
</dbReference>
<organism evidence="2 3">
    <name type="scientific">Muntiacus muntjak</name>
    <name type="common">Barking deer</name>
    <name type="synonym">Indian muntjac</name>
    <dbReference type="NCBI Taxonomy" id="9888"/>
    <lineage>
        <taxon>Eukaryota</taxon>
        <taxon>Metazoa</taxon>
        <taxon>Chordata</taxon>
        <taxon>Craniata</taxon>
        <taxon>Vertebrata</taxon>
        <taxon>Euteleostomi</taxon>
        <taxon>Mammalia</taxon>
        <taxon>Eutheria</taxon>
        <taxon>Laurasiatheria</taxon>
        <taxon>Artiodactyla</taxon>
        <taxon>Ruminantia</taxon>
        <taxon>Pecora</taxon>
        <taxon>Cervidae</taxon>
        <taxon>Muntiacinae</taxon>
        <taxon>Muntiacus</taxon>
    </lineage>
</organism>
<comment type="caution">
    <text evidence="2">The sequence shown here is derived from an EMBL/GenBank/DDBJ whole genome shotgun (WGS) entry which is preliminary data.</text>
</comment>
<keyword evidence="3" id="KW-1185">Reference proteome</keyword>
<dbReference type="EMBL" id="VCEA01000003">
    <property type="protein sequence ID" value="KAB0345284.1"/>
    <property type="molecule type" value="Genomic_DNA"/>
</dbReference>
<evidence type="ECO:0000256" key="1">
    <source>
        <dbReference type="SAM" id="Coils"/>
    </source>
</evidence>
<keyword evidence="1" id="KW-0175">Coiled coil</keyword>
<accession>A0A5N3V7Y5</accession>
<evidence type="ECO:0000313" key="3">
    <source>
        <dbReference type="Proteomes" id="UP000326458"/>
    </source>
</evidence>
<evidence type="ECO:0000313" key="2">
    <source>
        <dbReference type="EMBL" id="KAB0345284.1"/>
    </source>
</evidence>
<proteinExistence type="predicted"/>
<protein>
    <submittedName>
        <fullName evidence="2">Uncharacterized protein</fullName>
    </submittedName>
</protein>
<feature type="coiled-coil region" evidence="1">
    <location>
        <begin position="7"/>
        <end position="34"/>
    </location>
</feature>
<dbReference type="AlphaFoldDB" id="A0A5N3V7Y5"/>